<dbReference type="InterPro" id="IPR011050">
    <property type="entry name" value="Pectin_lyase_fold/virulence"/>
</dbReference>
<keyword evidence="2" id="KW-1185">Reference proteome</keyword>
<comment type="caution">
    <text evidence="1">The sequence shown here is derived from an EMBL/GenBank/DDBJ whole genome shotgun (WGS) entry which is preliminary data.</text>
</comment>
<dbReference type="InterPro" id="IPR006626">
    <property type="entry name" value="PbH1"/>
</dbReference>
<dbReference type="RefSeq" id="WP_198076212.1">
    <property type="nucleotide sequence ID" value="NZ_JAEDAE010000007.1"/>
</dbReference>
<evidence type="ECO:0000313" key="2">
    <source>
        <dbReference type="Proteomes" id="UP000625631"/>
    </source>
</evidence>
<gene>
    <name evidence="1" type="ORF">I7X13_15800</name>
</gene>
<organism evidence="1 2">
    <name type="scientific">Hymenobacter negativus</name>
    <dbReference type="NCBI Taxonomy" id="2795026"/>
    <lineage>
        <taxon>Bacteria</taxon>
        <taxon>Pseudomonadati</taxon>
        <taxon>Bacteroidota</taxon>
        <taxon>Cytophagia</taxon>
        <taxon>Cytophagales</taxon>
        <taxon>Hymenobacteraceae</taxon>
        <taxon>Hymenobacter</taxon>
    </lineage>
</organism>
<dbReference type="SMART" id="SM00710">
    <property type="entry name" value="PbH1"/>
    <property type="match status" value="19"/>
</dbReference>
<proteinExistence type="predicted"/>
<protein>
    <recommendedName>
        <fullName evidence="3">T9SS type A sorting domain-containing protein</fullName>
    </recommendedName>
</protein>
<dbReference type="SUPFAM" id="SSF51126">
    <property type="entry name" value="Pectin lyase-like"/>
    <property type="match status" value="1"/>
</dbReference>
<accession>A0ABS0QBD8</accession>
<evidence type="ECO:0008006" key="3">
    <source>
        <dbReference type="Google" id="ProtNLM"/>
    </source>
</evidence>
<dbReference type="Proteomes" id="UP000625631">
    <property type="component" value="Unassembled WGS sequence"/>
</dbReference>
<reference evidence="1 2" key="1">
    <citation type="submission" date="2020-12" db="EMBL/GenBank/DDBJ databases">
        <title>Hymenobacter sp.</title>
        <authorList>
            <person name="Kim M.K."/>
        </authorList>
    </citation>
    <scope>NUCLEOTIDE SEQUENCE [LARGE SCALE GENOMIC DNA]</scope>
    <source>
        <strain evidence="1 2">BT442</strain>
    </source>
</reference>
<evidence type="ECO:0000313" key="1">
    <source>
        <dbReference type="EMBL" id="MBH8559524.1"/>
    </source>
</evidence>
<dbReference type="EMBL" id="JAEDAE010000007">
    <property type="protein sequence ID" value="MBH8559524.1"/>
    <property type="molecule type" value="Genomic_DNA"/>
</dbReference>
<name>A0ABS0QBD8_9BACT</name>
<sequence length="2237" mass="223043">MLGSRAGWTQPISGTKAIPGDYASLTAAFTDLTAKGVNGPVVLELQSAYVPVAAEISGGIVYSFTGGSATNTITVRPAAGANGLSISSSTNTGPMFSISGGRNLILDGRPGGSGSPVSGTITANDLTIANSNTGGGTSAVAFTSDATFNTVQHCQLRAATVAAFGGGVVYFGSGTNGNSNNTVQYNDLRESAGGTPTAGVLCTSAKNAANAIQGNNIYNFFRNSASDCYGIYLSSAGDGWTIADNSLYQTANRVGPGNAYMYGINLATGNSHLVSGNYIGGQAPTCGTAGAPLTINGTAAAYKFAGIISVGSTTTANSLQGNTIANITWLTTSAGAGTGGIFSGIYIGTGSVNIGTVTGNNIGTLALPITCSEVTNNGGVLNGISVNSSASVGAVNISQNTIQNITAVGGTASVGASVKGIYVLGGTGIVLSRNRIFNLASTVVSNSTATCFGLDVQPGNSVVSTITNNLIGDLRAPAANSSANAVIGISLSSTSVANVYYNTVNLSASSTGTAFGSSALSASTAVNLDLRNNILVNTSTPGSASGLTVALRRSAAATATNFLETSNNNLLYGGAAAANKLLYSDGTAAVQTLTAYKNLLTTLAGRELYTVTELPPFQYTAVTDAASLAGYLHIAAGTATQVESGGQPVAGLATDYDAQTRATDFPDIGADEGSFLLSDKTQPAIRFTALGNGPVAASRALGSVVIADPSGVGLDNSSLATAGPYVYYRKGTAGNYVQAAYTSVSGTGNTRTFGFTLDYALVGGVVAGDVIQYYLAAQDAAATPNGGTFVPNVGAILTNANPPGTTSAATFTATPSQYTIVPTIPATVYVGTDPGSGATFYPSLTKAGGLFAALNAGFVTQNVTAVVNANLAGEDGANALNALTTDGGTYSLTIQSDGTARTVVGTGVATANAGGLIRFNGAQNVTVSGGTGAARNLLFRTTTTTGVPVFGYYNDARFITLNNLTIESNNVAGPFGTNPGTVGFYTGASGTGGNRNNVLDGCEIRNRSDIAATIATNPGLAVYSGTTATTGTNSNNTLRNCNVFDFANYGLYLATTGGGDNWTVGGTGAGNNFYLTTATTTSAVSPVYVNAGAGHVITYNNLYTTGTMSGNYTGINVTGGNGLVISNNTIGGSQAGAGGNPLTASGSGQFAAISLSAGAGSVASPYALVQNNVIRNLAQTSLSSASVYGIYVLGGAVNVSGNMVGDPGAVAPAVGFTAASTTVGIYLSFSAAASLVNNNTVAGMTLVSGAAPSSFFSGIQLQSGGHTVSGNTVSDLRVASGAGATETLYGLYVSGSTAASIQGNAVKRLQVASGAGDNATLVALYAGGGGAHAVQGNTIGVGTAGDGLANGARAAAGSVQTIGIQALSGTALVAGNTISDMGNTNTAPTTNSTNVTVVYGISALNVTGPLVVRNNRVQNLYNAAPYNTLANVQEGVQALAFRGSTTNASFQNNQIALVGTATSNIGVVGIANAATGTGNTAYYNSVYVSGISGAGVKTYALRHYTTVSTANLLRLRNNVLVNERTGGVGNFAIGTSSTLAGAAATVGTTNAASVDSDYNDLYAAENTAKQGENGATALAFGTVTPAVGWLGQTGNPDTNSKNVRVKFSDPAAGNLNLDATTNCQLDGAGLAIAGVDGEYDNPATSRQTTPDLGADEFSSATQAAALATTTAQTVCPGGAGTLTLSLAGNGGPFTVVYSNGTANTTLTGATNAQTVSVPLVGSTTTYTLVSATDAYGCALSVTPASSTLTLSEATTTTWNGSASTDWFAAANWTNCVPGSNTDATIAAGASNYPVLNSGISAVRTLAIASGASLAQSGGTLKVYGNLSNTGTASLTGGTVALLGTSPQVTGLSTFYALEVNLNSGTMALSNPTSISSRLTMTQGVLNTSGYALTLPAGSTLSETETSYVLGTVSAPGRTLVAGTAENFGGIGLMLTPATGSASPGLTPVVRTTGTALTGAGTSVSIKRYFDIQPAVNTGLNVAMDFSYFTHELNGIPSANLALFKSVTTTAGPWANQSPITATGNTISKAGIADFSIWTLGNSANPLPVELTAFTAERQGTSAVLAWTTASEKNNRGFEVQVSTDGRNFRELGFVAGAGSSIAAHAYAFSDQEAGKAGLRYYRLRQLDLNGTATFSPVRALTFGPGEANALRLTAAPNPFRQILTLTVDVPLGTAAAPAQLTLTDAAGRTLLKQGTATLVAGPNTVELPELAGLASGVYFVHLALPGQPAQHLKVVKE</sequence>